<feature type="chain" id="PRO_5043778441" evidence="1">
    <location>
        <begin position="32"/>
        <end position="286"/>
    </location>
</feature>
<dbReference type="AlphaFoldDB" id="A0AAW5K326"/>
<accession>A0AAW5K326</accession>
<dbReference type="RefSeq" id="WP_008709152.1">
    <property type="nucleotide sequence ID" value="NZ_CABKQM010000002.1"/>
</dbReference>
<dbReference type="Proteomes" id="UP001205919">
    <property type="component" value="Unassembled WGS sequence"/>
</dbReference>
<dbReference type="PANTHER" id="PTHR30619">
    <property type="entry name" value="DNA INTERNALIZATION/COMPETENCE PROTEIN COMEC/REC2"/>
    <property type="match status" value="1"/>
</dbReference>
<sequence length="286" mass="31505">MKNKTKILPQVLLTMLLLAYALFSVVPAAGAAPPLRYYAVDVGQGDCSLFILPNGQTIVIDAGPEKNAKKTVRYLKSCGVKKVDLLVATHPHEDHIGGMRELLSAFPVEKIWDSGYNHGSRIQRDFYRAIKEGKIAFGRPKRGFSDKFGDVEVKVLAPVKQLKNTNSDANNNGLVLLVTYGDISFLMTGDMEREERATIAPLPQAVVLKAAHHGSRNGTDKKTLREVSPEIIVLSYAKGNSYGHPHKEVVRAIREAGVRRFDTADGAVKLRTDGKSITFERKRAVK</sequence>
<protein>
    <submittedName>
        <fullName evidence="3">MBL fold metallo-hydrolase</fullName>
    </submittedName>
</protein>
<evidence type="ECO:0000259" key="2">
    <source>
        <dbReference type="SMART" id="SM00849"/>
    </source>
</evidence>
<dbReference type="InterPro" id="IPR001279">
    <property type="entry name" value="Metallo-B-lactamas"/>
</dbReference>
<evidence type="ECO:0000313" key="4">
    <source>
        <dbReference type="Proteomes" id="UP001205919"/>
    </source>
</evidence>
<feature type="domain" description="Metallo-beta-lactamase" evidence="2">
    <location>
        <begin position="44"/>
        <end position="231"/>
    </location>
</feature>
<dbReference type="Gene3D" id="3.60.15.10">
    <property type="entry name" value="Ribonuclease Z/Hydroxyacylglutathione hydrolase-like"/>
    <property type="match status" value="1"/>
</dbReference>
<dbReference type="InterPro" id="IPR036866">
    <property type="entry name" value="RibonucZ/Hydroxyglut_hydro"/>
</dbReference>
<proteinExistence type="predicted"/>
<dbReference type="InterPro" id="IPR052159">
    <property type="entry name" value="Competence_DNA_uptake"/>
</dbReference>
<keyword evidence="1" id="KW-0732">Signal</keyword>
<dbReference type="SMART" id="SM00849">
    <property type="entry name" value="Lactamase_B"/>
    <property type="match status" value="1"/>
</dbReference>
<evidence type="ECO:0000313" key="3">
    <source>
        <dbReference type="EMBL" id="MCQ4814126.1"/>
    </source>
</evidence>
<reference evidence="3 4" key="1">
    <citation type="submission" date="2022-06" db="EMBL/GenBank/DDBJ databases">
        <title>Isolation of gut microbiota from human fecal samples.</title>
        <authorList>
            <person name="Pamer E.G."/>
            <person name="Barat B."/>
            <person name="Waligurski E."/>
            <person name="Medina S."/>
            <person name="Paddock L."/>
            <person name="Mostad J."/>
        </authorList>
    </citation>
    <scope>NUCLEOTIDE SEQUENCE [LARGE SCALE GENOMIC DNA]</scope>
    <source>
        <strain evidence="3 4">DFI.9.90</strain>
    </source>
</reference>
<evidence type="ECO:0000256" key="1">
    <source>
        <dbReference type="SAM" id="SignalP"/>
    </source>
</evidence>
<comment type="caution">
    <text evidence="3">The sequence shown here is derived from an EMBL/GenBank/DDBJ whole genome shotgun (WGS) entry which is preliminary data.</text>
</comment>
<dbReference type="SUPFAM" id="SSF56281">
    <property type="entry name" value="Metallo-hydrolase/oxidoreductase"/>
    <property type="match status" value="1"/>
</dbReference>
<dbReference type="PANTHER" id="PTHR30619:SF7">
    <property type="entry name" value="BETA-LACTAMASE DOMAIN PROTEIN"/>
    <property type="match status" value="1"/>
</dbReference>
<name>A0AAW5K326_9BACT</name>
<feature type="signal peptide" evidence="1">
    <location>
        <begin position="1"/>
        <end position="31"/>
    </location>
</feature>
<dbReference type="CDD" id="cd07731">
    <property type="entry name" value="ComA-like_MBL-fold"/>
    <property type="match status" value="1"/>
</dbReference>
<gene>
    <name evidence="3" type="ORF">NE630_06750</name>
</gene>
<organism evidence="3 4">
    <name type="scientific">Cloacibacillus evryensis</name>
    <dbReference type="NCBI Taxonomy" id="508460"/>
    <lineage>
        <taxon>Bacteria</taxon>
        <taxon>Thermotogati</taxon>
        <taxon>Synergistota</taxon>
        <taxon>Synergistia</taxon>
        <taxon>Synergistales</taxon>
        <taxon>Synergistaceae</taxon>
        <taxon>Cloacibacillus</taxon>
    </lineage>
</organism>
<keyword evidence="4" id="KW-1185">Reference proteome</keyword>
<dbReference type="InterPro" id="IPR035681">
    <property type="entry name" value="ComA-like_MBL"/>
</dbReference>
<dbReference type="EMBL" id="JANFYT010000012">
    <property type="protein sequence ID" value="MCQ4814126.1"/>
    <property type="molecule type" value="Genomic_DNA"/>
</dbReference>
<dbReference type="Pfam" id="PF00753">
    <property type="entry name" value="Lactamase_B"/>
    <property type="match status" value="1"/>
</dbReference>